<sequence length="274" mass="30157">MPTRFIHTSGGNIAYDDQGEGPLVVCVPSMGDLRSEYRFLLPLLTSAGFRAVSMDVRGHGETSTSWPDYSVAAIGQDILALIESLKAGPATLIGTSMAAGASIWASVEAPDQISGMVLIGPFVHGKGDPWLKFLFSLAFARPWGPSLWAKYYARLYPTRPPHDLPEYIATLRDNLRQPGRMEALQKMMAADKTASGERLNKARVPAFILMGSLDPDFKDPEGQARWVAEQVRGSYQMVNGAGHYPHAEMPRETFERILPFLQQLENQPVETHAS</sequence>
<reference evidence="2 3" key="1">
    <citation type="journal article" date="2018" name="Nat. Biotechnol.">
        <title>A standardized bacterial taxonomy based on genome phylogeny substantially revises the tree of life.</title>
        <authorList>
            <person name="Parks D.H."/>
            <person name="Chuvochina M."/>
            <person name="Waite D.W."/>
            <person name="Rinke C."/>
            <person name="Skarshewski A."/>
            <person name="Chaumeil P.A."/>
            <person name="Hugenholtz P."/>
        </authorList>
    </citation>
    <scope>NUCLEOTIDE SEQUENCE [LARGE SCALE GENOMIC DNA]</scope>
    <source>
        <strain evidence="2">UBA8781</strain>
    </source>
</reference>
<dbReference type="InterPro" id="IPR000639">
    <property type="entry name" value="Epox_hydrolase-like"/>
</dbReference>
<dbReference type="PANTHER" id="PTHR46438">
    <property type="entry name" value="ALPHA/BETA-HYDROLASES SUPERFAMILY PROTEIN"/>
    <property type="match status" value="1"/>
</dbReference>
<dbReference type="Proteomes" id="UP000264141">
    <property type="component" value="Unassembled WGS sequence"/>
</dbReference>
<accession>A0A3D1JIZ6</accession>
<keyword evidence="2" id="KW-0378">Hydrolase</keyword>
<gene>
    <name evidence="2" type="ORF">DEQ80_10080</name>
</gene>
<dbReference type="PRINTS" id="PR00111">
    <property type="entry name" value="ABHYDROLASE"/>
</dbReference>
<dbReference type="EMBL" id="DPBP01000041">
    <property type="protein sequence ID" value="HCE18195.1"/>
    <property type="molecule type" value="Genomic_DNA"/>
</dbReference>
<evidence type="ECO:0000259" key="1">
    <source>
        <dbReference type="Pfam" id="PF00561"/>
    </source>
</evidence>
<evidence type="ECO:0000313" key="2">
    <source>
        <dbReference type="EMBL" id="HCE18195.1"/>
    </source>
</evidence>
<proteinExistence type="predicted"/>
<dbReference type="SUPFAM" id="SSF53474">
    <property type="entry name" value="alpha/beta-Hydrolases"/>
    <property type="match status" value="1"/>
</dbReference>
<name>A0A3D1JIZ6_9CHLR</name>
<feature type="domain" description="AB hydrolase-1" evidence="1">
    <location>
        <begin position="22"/>
        <end position="248"/>
    </location>
</feature>
<dbReference type="InterPro" id="IPR000073">
    <property type="entry name" value="AB_hydrolase_1"/>
</dbReference>
<dbReference type="Gene3D" id="3.40.50.1820">
    <property type="entry name" value="alpha/beta hydrolase"/>
    <property type="match status" value="1"/>
</dbReference>
<dbReference type="PRINTS" id="PR00412">
    <property type="entry name" value="EPOXHYDRLASE"/>
</dbReference>
<dbReference type="GO" id="GO:0016787">
    <property type="term" value="F:hydrolase activity"/>
    <property type="evidence" value="ECO:0007669"/>
    <property type="project" value="UniProtKB-KW"/>
</dbReference>
<organism evidence="2 3">
    <name type="scientific">Anaerolinea thermolimosa</name>
    <dbReference type="NCBI Taxonomy" id="229919"/>
    <lineage>
        <taxon>Bacteria</taxon>
        <taxon>Bacillati</taxon>
        <taxon>Chloroflexota</taxon>
        <taxon>Anaerolineae</taxon>
        <taxon>Anaerolineales</taxon>
        <taxon>Anaerolineaceae</taxon>
        <taxon>Anaerolinea</taxon>
    </lineage>
</organism>
<protein>
    <submittedName>
        <fullName evidence="2">Alpha/beta hydrolase</fullName>
    </submittedName>
</protein>
<comment type="caution">
    <text evidence="2">The sequence shown here is derived from an EMBL/GenBank/DDBJ whole genome shotgun (WGS) entry which is preliminary data.</text>
</comment>
<dbReference type="STRING" id="229919.GCA_001050195_00274"/>
<evidence type="ECO:0000313" key="3">
    <source>
        <dbReference type="Proteomes" id="UP000264141"/>
    </source>
</evidence>
<dbReference type="Pfam" id="PF00561">
    <property type="entry name" value="Abhydrolase_1"/>
    <property type="match status" value="1"/>
</dbReference>
<dbReference type="AlphaFoldDB" id="A0A3D1JIZ6"/>
<dbReference type="InterPro" id="IPR029058">
    <property type="entry name" value="AB_hydrolase_fold"/>
</dbReference>